<proteinExistence type="predicted"/>
<evidence type="ECO:0008006" key="4">
    <source>
        <dbReference type="Google" id="ProtNLM"/>
    </source>
</evidence>
<organism evidence="2 3">
    <name type="scientific">Neocallimastix californiae</name>
    <dbReference type="NCBI Taxonomy" id="1754190"/>
    <lineage>
        <taxon>Eukaryota</taxon>
        <taxon>Fungi</taxon>
        <taxon>Fungi incertae sedis</taxon>
        <taxon>Chytridiomycota</taxon>
        <taxon>Chytridiomycota incertae sedis</taxon>
        <taxon>Neocallimastigomycetes</taxon>
        <taxon>Neocallimastigales</taxon>
        <taxon>Neocallimastigaceae</taxon>
        <taxon>Neocallimastix</taxon>
    </lineage>
</organism>
<keyword evidence="1" id="KW-0732">Signal</keyword>
<sequence>MKLIIKLIFLIIIIIWCKCKSEEINVINEDELIKTLSSHTSEELIINIKNIELKIQNNIKINEKIKNLSIIGTSKETSIITFSGEANGFIFQNTLQEISLHKITIYGDLNFIHNSNILILDVILNGAMNINENSINNESIQMDNFTYNSSKNLRTNCIQLHGNVEISNSSFYGSSFCKDSVLYYDGENLNSIKISNSYFNGMYQNNCLNLMNSASSNIIFSKFEKGKANINGG</sequence>
<dbReference type="OrthoDB" id="10528646at2759"/>
<protein>
    <recommendedName>
        <fullName evidence="4">Auto-transporter adhesin head GIN domain-containing protein</fullName>
    </recommendedName>
</protein>
<evidence type="ECO:0000256" key="1">
    <source>
        <dbReference type="SAM" id="SignalP"/>
    </source>
</evidence>
<comment type="caution">
    <text evidence="2">The sequence shown here is derived from an EMBL/GenBank/DDBJ whole genome shotgun (WGS) entry which is preliminary data.</text>
</comment>
<keyword evidence="3" id="KW-1185">Reference proteome</keyword>
<reference evidence="2 3" key="1">
    <citation type="submission" date="2016-08" db="EMBL/GenBank/DDBJ databases">
        <title>A Parts List for Fungal Cellulosomes Revealed by Comparative Genomics.</title>
        <authorList>
            <consortium name="DOE Joint Genome Institute"/>
            <person name="Haitjema C.H."/>
            <person name="Gilmore S.P."/>
            <person name="Henske J.K."/>
            <person name="Solomon K.V."/>
            <person name="De Groot R."/>
            <person name="Kuo A."/>
            <person name="Mondo S.J."/>
            <person name="Salamov A.A."/>
            <person name="Labutti K."/>
            <person name="Zhao Z."/>
            <person name="Chiniquy J."/>
            <person name="Barry K."/>
            <person name="Brewer H.M."/>
            <person name="Purvine S.O."/>
            <person name="Wright A.T."/>
            <person name="Boxma B."/>
            <person name="Van Alen T."/>
            <person name="Hackstein J.H."/>
            <person name="Baker S.E."/>
            <person name="Grigoriev I.V."/>
            <person name="O'Malley M.A."/>
        </authorList>
    </citation>
    <scope>NUCLEOTIDE SEQUENCE [LARGE SCALE GENOMIC DNA]</scope>
    <source>
        <strain evidence="2 3">G1</strain>
    </source>
</reference>
<dbReference type="AlphaFoldDB" id="A0A1Y2DDL8"/>
<feature type="signal peptide" evidence="1">
    <location>
        <begin position="1"/>
        <end position="21"/>
    </location>
</feature>
<accession>A0A1Y2DDL8</accession>
<dbReference type="EMBL" id="MCOG01000070">
    <property type="protein sequence ID" value="ORY57339.1"/>
    <property type="molecule type" value="Genomic_DNA"/>
</dbReference>
<evidence type="ECO:0000313" key="3">
    <source>
        <dbReference type="Proteomes" id="UP000193920"/>
    </source>
</evidence>
<gene>
    <name evidence="2" type="ORF">LY90DRAFT_506492</name>
</gene>
<evidence type="ECO:0000313" key="2">
    <source>
        <dbReference type="EMBL" id="ORY57339.1"/>
    </source>
</evidence>
<name>A0A1Y2DDL8_9FUNG</name>
<feature type="chain" id="PRO_5012621229" description="Auto-transporter adhesin head GIN domain-containing protein" evidence="1">
    <location>
        <begin position="22"/>
        <end position="233"/>
    </location>
</feature>
<dbReference type="Proteomes" id="UP000193920">
    <property type="component" value="Unassembled WGS sequence"/>
</dbReference>